<sequence length="95" mass="10707">MGIPFLKIVNAKQTLRCILSSLESTNVPKGHFAVYIGETQKKRFVVPISYLKHPSFQNLLSQVEEEFGFDHPMVGLTIPSREEAFIQLACSLNDL</sequence>
<dbReference type="Pfam" id="PF02519">
    <property type="entry name" value="Auxin_inducible"/>
    <property type="match status" value="1"/>
</dbReference>
<dbReference type="EMBL" id="JBBPBK010000396">
    <property type="protein sequence ID" value="KAK9265434.1"/>
    <property type="molecule type" value="Genomic_DNA"/>
</dbReference>
<name>A0AAP0N652_LIQFO</name>
<accession>A0AAP0N652</accession>
<protein>
    <recommendedName>
        <fullName evidence="4">Small auxin up regulated protein</fullName>
    </recommendedName>
</protein>
<evidence type="ECO:0008006" key="4">
    <source>
        <dbReference type="Google" id="ProtNLM"/>
    </source>
</evidence>
<evidence type="ECO:0000313" key="2">
    <source>
        <dbReference type="EMBL" id="KAK9265434.1"/>
    </source>
</evidence>
<organism evidence="2 3">
    <name type="scientific">Liquidambar formosana</name>
    <name type="common">Formosan gum</name>
    <dbReference type="NCBI Taxonomy" id="63359"/>
    <lineage>
        <taxon>Eukaryota</taxon>
        <taxon>Viridiplantae</taxon>
        <taxon>Streptophyta</taxon>
        <taxon>Embryophyta</taxon>
        <taxon>Tracheophyta</taxon>
        <taxon>Spermatophyta</taxon>
        <taxon>Magnoliopsida</taxon>
        <taxon>eudicotyledons</taxon>
        <taxon>Gunneridae</taxon>
        <taxon>Pentapetalae</taxon>
        <taxon>Saxifragales</taxon>
        <taxon>Altingiaceae</taxon>
        <taxon>Liquidambar</taxon>
    </lineage>
</organism>
<dbReference type="InterPro" id="IPR003676">
    <property type="entry name" value="SAUR_fam"/>
</dbReference>
<comment type="similarity">
    <text evidence="1">Belongs to the ARG7 family.</text>
</comment>
<reference evidence="2 3" key="1">
    <citation type="journal article" date="2024" name="Plant J.">
        <title>Genome sequences and population genomics reveal climatic adaptation and genomic divergence between two closely related sweetgum species.</title>
        <authorList>
            <person name="Xu W.Q."/>
            <person name="Ren C.Q."/>
            <person name="Zhang X.Y."/>
            <person name="Comes H.P."/>
            <person name="Liu X.H."/>
            <person name="Li Y.G."/>
            <person name="Kettle C.J."/>
            <person name="Jalonen R."/>
            <person name="Gaisberger H."/>
            <person name="Ma Y.Z."/>
            <person name="Qiu Y.X."/>
        </authorList>
    </citation>
    <scope>NUCLEOTIDE SEQUENCE [LARGE SCALE GENOMIC DNA]</scope>
    <source>
        <strain evidence="2">Hangzhou</strain>
    </source>
</reference>
<comment type="caution">
    <text evidence="2">The sequence shown here is derived from an EMBL/GenBank/DDBJ whole genome shotgun (WGS) entry which is preliminary data.</text>
</comment>
<dbReference type="GO" id="GO:0009733">
    <property type="term" value="P:response to auxin"/>
    <property type="evidence" value="ECO:0007669"/>
    <property type="project" value="InterPro"/>
</dbReference>
<dbReference type="Proteomes" id="UP001415857">
    <property type="component" value="Unassembled WGS sequence"/>
</dbReference>
<evidence type="ECO:0000313" key="3">
    <source>
        <dbReference type="Proteomes" id="UP001415857"/>
    </source>
</evidence>
<proteinExistence type="inferred from homology"/>
<keyword evidence="3" id="KW-1185">Reference proteome</keyword>
<evidence type="ECO:0000256" key="1">
    <source>
        <dbReference type="ARBA" id="ARBA00006974"/>
    </source>
</evidence>
<gene>
    <name evidence="2" type="ORF">L1049_012378</name>
</gene>
<dbReference type="PANTHER" id="PTHR31929">
    <property type="entry name" value="SAUR-LIKE AUXIN-RESPONSIVE PROTEIN FAMILY-RELATED"/>
    <property type="match status" value="1"/>
</dbReference>
<dbReference type="AlphaFoldDB" id="A0AAP0N652"/>